<keyword evidence="2" id="KW-1185">Reference proteome</keyword>
<accession>A0AAD1X8B5</accession>
<gene>
    <name evidence="1" type="ORF">ECRASSUSDP1_LOCUS2767</name>
</gene>
<name>A0AAD1X8B5_EUPCR</name>
<dbReference type="EMBL" id="CAMPGE010002646">
    <property type="protein sequence ID" value="CAI2361456.1"/>
    <property type="molecule type" value="Genomic_DNA"/>
</dbReference>
<dbReference type="AlphaFoldDB" id="A0AAD1X8B5"/>
<reference evidence="1" key="1">
    <citation type="submission" date="2023-07" db="EMBL/GenBank/DDBJ databases">
        <authorList>
            <consortium name="AG Swart"/>
            <person name="Singh M."/>
            <person name="Singh A."/>
            <person name="Seah K."/>
            <person name="Emmerich C."/>
        </authorList>
    </citation>
    <scope>NUCLEOTIDE SEQUENCE</scope>
    <source>
        <strain evidence="1">DP1</strain>
    </source>
</reference>
<sequence>MALTPITHTKKASANNCVLPCLTPEIRKQKGKPTCSAKEIEICLLGEKRTASNPVSKLLLKRRKMNLNLLTVSTEQKKSLNPFQMIQEMKAVSNENSPASVKTVNSCTTEGNLSYIFVKPKGLKSSLKETSLNEFLTGEGIFQINLPVAMNDYHFECQ</sequence>
<evidence type="ECO:0000313" key="1">
    <source>
        <dbReference type="EMBL" id="CAI2361456.1"/>
    </source>
</evidence>
<evidence type="ECO:0000313" key="2">
    <source>
        <dbReference type="Proteomes" id="UP001295684"/>
    </source>
</evidence>
<organism evidence="1 2">
    <name type="scientific">Euplotes crassus</name>
    <dbReference type="NCBI Taxonomy" id="5936"/>
    <lineage>
        <taxon>Eukaryota</taxon>
        <taxon>Sar</taxon>
        <taxon>Alveolata</taxon>
        <taxon>Ciliophora</taxon>
        <taxon>Intramacronucleata</taxon>
        <taxon>Spirotrichea</taxon>
        <taxon>Hypotrichia</taxon>
        <taxon>Euplotida</taxon>
        <taxon>Euplotidae</taxon>
        <taxon>Moneuplotes</taxon>
    </lineage>
</organism>
<proteinExistence type="predicted"/>
<dbReference type="Proteomes" id="UP001295684">
    <property type="component" value="Unassembled WGS sequence"/>
</dbReference>
<comment type="caution">
    <text evidence="1">The sequence shown here is derived from an EMBL/GenBank/DDBJ whole genome shotgun (WGS) entry which is preliminary data.</text>
</comment>
<protein>
    <submittedName>
        <fullName evidence="1">Uncharacterized protein</fullName>
    </submittedName>
</protein>